<feature type="compositionally biased region" description="Polar residues" evidence="1">
    <location>
        <begin position="104"/>
        <end position="121"/>
    </location>
</feature>
<feature type="compositionally biased region" description="Low complexity" evidence="1">
    <location>
        <begin position="129"/>
        <end position="139"/>
    </location>
</feature>
<accession>A0A0G4G1X3</accession>
<gene>
    <name evidence="3" type="ORF">Cvel_19838</name>
</gene>
<feature type="region of interest" description="Disordered" evidence="1">
    <location>
        <begin position="329"/>
        <end position="358"/>
    </location>
</feature>
<name>A0A0G4G1X3_9ALVE</name>
<proteinExistence type="predicted"/>
<evidence type="ECO:0000256" key="1">
    <source>
        <dbReference type="SAM" id="MobiDB-lite"/>
    </source>
</evidence>
<dbReference type="PhylomeDB" id="A0A0G4G1X3"/>
<dbReference type="EMBL" id="CDMZ01000812">
    <property type="protein sequence ID" value="CEM21960.1"/>
    <property type="molecule type" value="Genomic_DNA"/>
</dbReference>
<feature type="signal peptide" evidence="2">
    <location>
        <begin position="1"/>
        <end position="17"/>
    </location>
</feature>
<feature type="chain" id="PRO_5005189553" evidence="2">
    <location>
        <begin position="18"/>
        <end position="439"/>
    </location>
</feature>
<reference evidence="3" key="1">
    <citation type="submission" date="2014-11" db="EMBL/GenBank/DDBJ databases">
        <authorList>
            <person name="Otto D Thomas"/>
            <person name="Naeem Raeece"/>
        </authorList>
    </citation>
    <scope>NUCLEOTIDE SEQUENCE</scope>
</reference>
<evidence type="ECO:0000256" key="2">
    <source>
        <dbReference type="SAM" id="SignalP"/>
    </source>
</evidence>
<feature type="region of interest" description="Disordered" evidence="1">
    <location>
        <begin position="72"/>
        <end position="139"/>
    </location>
</feature>
<dbReference type="VEuPathDB" id="CryptoDB:Cvel_19838"/>
<feature type="compositionally biased region" description="Basic and acidic residues" evidence="1">
    <location>
        <begin position="337"/>
        <end position="358"/>
    </location>
</feature>
<feature type="compositionally biased region" description="Basic and acidic residues" evidence="1">
    <location>
        <begin position="193"/>
        <end position="206"/>
    </location>
</feature>
<sequence>MTYKLLILFLLGASVGSLSEAAAANSTESHVAETVEKDAKAVGTALGSEFKKLTNGTGHFFEALFQGSNKDKPATAGSNRLLSDSSSEPAKNGTEAAGKAAAPSSDTSGDGDGKQNSTATASDPKRGEAAAAGKAAGAAAQAEGKAIAAKYEKEFANGTNWQKYASAGADWQKYASAGADWQKYVPGFRRLLSEKKSGDGDSKPSDAAKSTGADWQKYASAGENAGAEWQKFASGFGRLLSAEASGDGDAKSDDAAKAGKDAAAEADGQEVAEKFKKFANGSDWQKFAQSDEWKKFANGTDWQKFASGASDEWNKFSDAAGGFFQSLFSSGGGQSSDPKRRLQKEEEKGDQNEEGERRLNTQVVVGGVGCNQYVAACREKSTAYSNYQRLCFGSASGSVGKGPGGNLRASGSASAACVSAEKNYKQVEATCAAIPVGCH</sequence>
<protein>
    <submittedName>
        <fullName evidence="3">Uncharacterized protein</fullName>
    </submittedName>
</protein>
<dbReference type="AlphaFoldDB" id="A0A0G4G1X3"/>
<evidence type="ECO:0000313" key="3">
    <source>
        <dbReference type="EMBL" id="CEM21960.1"/>
    </source>
</evidence>
<feature type="region of interest" description="Disordered" evidence="1">
    <location>
        <begin position="243"/>
        <end position="269"/>
    </location>
</feature>
<feature type="compositionally biased region" description="Basic and acidic residues" evidence="1">
    <location>
        <begin position="248"/>
        <end position="263"/>
    </location>
</feature>
<feature type="region of interest" description="Disordered" evidence="1">
    <location>
        <begin position="193"/>
        <end position="214"/>
    </location>
</feature>
<keyword evidence="2" id="KW-0732">Signal</keyword>
<organism evidence="3">
    <name type="scientific">Chromera velia CCMP2878</name>
    <dbReference type="NCBI Taxonomy" id="1169474"/>
    <lineage>
        <taxon>Eukaryota</taxon>
        <taxon>Sar</taxon>
        <taxon>Alveolata</taxon>
        <taxon>Colpodellida</taxon>
        <taxon>Chromeraceae</taxon>
        <taxon>Chromera</taxon>
    </lineage>
</organism>
<feature type="compositionally biased region" description="Polar residues" evidence="1">
    <location>
        <begin position="76"/>
        <end position="89"/>
    </location>
</feature>